<proteinExistence type="predicted"/>
<feature type="compositionally biased region" description="Basic and acidic residues" evidence="1">
    <location>
        <begin position="104"/>
        <end position="113"/>
    </location>
</feature>
<dbReference type="EMBL" id="CP061801">
    <property type="protein sequence ID" value="QPJ99345.1"/>
    <property type="molecule type" value="Genomic_DNA"/>
</dbReference>
<feature type="compositionally biased region" description="Low complexity" evidence="1">
    <location>
        <begin position="15"/>
        <end position="24"/>
    </location>
</feature>
<feature type="compositionally biased region" description="Polar residues" evidence="1">
    <location>
        <begin position="89"/>
        <end position="103"/>
    </location>
</feature>
<gene>
    <name evidence="2" type="ORF">IDM36_15690</name>
</gene>
<name>A0A7T0DTP5_9ENTR</name>
<organism evidence="2">
    <name type="scientific">Enterobacter mori</name>
    <dbReference type="NCBI Taxonomy" id="539813"/>
    <lineage>
        <taxon>Bacteria</taxon>
        <taxon>Pseudomonadati</taxon>
        <taxon>Pseudomonadota</taxon>
        <taxon>Gammaproteobacteria</taxon>
        <taxon>Enterobacterales</taxon>
        <taxon>Enterobacteriaceae</taxon>
        <taxon>Enterobacter</taxon>
    </lineage>
</organism>
<sequence>MTTIQAASLSALEIGSSGNSSGGNDIASRISQLTKQLTKATQQLKELGLSDAPLDEKKKQQELLESQITMLQAQLAQLQRQQAEESMPEQGNAQAVEQSVNKPSSEHKIDIYI</sequence>
<protein>
    <submittedName>
        <fullName evidence="2">FlxA-like family protein</fullName>
    </submittedName>
</protein>
<feature type="region of interest" description="Disordered" evidence="1">
    <location>
        <begin position="79"/>
        <end position="113"/>
    </location>
</feature>
<feature type="region of interest" description="Disordered" evidence="1">
    <location>
        <begin position="1"/>
        <end position="27"/>
    </location>
</feature>
<evidence type="ECO:0000256" key="1">
    <source>
        <dbReference type="SAM" id="MobiDB-lite"/>
    </source>
</evidence>
<reference evidence="2" key="1">
    <citation type="submission" date="2020-09" db="EMBL/GenBank/DDBJ databases">
        <title>First Report of a novel Colistin-Resistant species of Enterobacter cloacae complex Producing MCR-5 isolated from hospital sewage water.</title>
        <authorList>
            <person name="Zhou K."/>
        </authorList>
    </citation>
    <scope>NUCLEOTIDE SEQUENCE [LARGE SCALE GENOMIC DNA]</scope>
    <source>
        <strain evidence="2">HSW1412</strain>
    </source>
</reference>
<dbReference type="Pfam" id="PF14282">
    <property type="entry name" value="FlxA"/>
    <property type="match status" value="1"/>
</dbReference>
<evidence type="ECO:0000313" key="2">
    <source>
        <dbReference type="EMBL" id="QPJ99345.1"/>
    </source>
</evidence>
<dbReference type="InterPro" id="IPR025577">
    <property type="entry name" value="FlxA"/>
</dbReference>
<accession>A0A7T0DTP5</accession>
<dbReference type="AlphaFoldDB" id="A0A7T0DTP5"/>